<comment type="caution">
    <text evidence="1">The sequence shown here is derived from an EMBL/GenBank/DDBJ whole genome shotgun (WGS) entry which is preliminary data.</text>
</comment>
<reference evidence="1 2" key="1">
    <citation type="journal article" date="2020" name="Cell">
        <title>Large-Scale Comparative Analyses of Tick Genomes Elucidate Their Genetic Diversity and Vector Capacities.</title>
        <authorList>
            <consortium name="Tick Genome and Microbiome Consortium (TIGMIC)"/>
            <person name="Jia N."/>
            <person name="Wang J."/>
            <person name="Shi W."/>
            <person name="Du L."/>
            <person name="Sun Y."/>
            <person name="Zhan W."/>
            <person name="Jiang J.F."/>
            <person name="Wang Q."/>
            <person name="Zhang B."/>
            <person name="Ji P."/>
            <person name="Bell-Sakyi L."/>
            <person name="Cui X.M."/>
            <person name="Yuan T.T."/>
            <person name="Jiang B.G."/>
            <person name="Yang W.F."/>
            <person name="Lam T.T."/>
            <person name="Chang Q.C."/>
            <person name="Ding S.J."/>
            <person name="Wang X.J."/>
            <person name="Zhu J.G."/>
            <person name="Ruan X.D."/>
            <person name="Zhao L."/>
            <person name="Wei J.T."/>
            <person name="Ye R.Z."/>
            <person name="Que T.C."/>
            <person name="Du C.H."/>
            <person name="Zhou Y.H."/>
            <person name="Cheng J.X."/>
            <person name="Dai P.F."/>
            <person name="Guo W.B."/>
            <person name="Han X.H."/>
            <person name="Huang E.J."/>
            <person name="Li L.F."/>
            <person name="Wei W."/>
            <person name="Gao Y.C."/>
            <person name="Liu J.Z."/>
            <person name="Shao H.Z."/>
            <person name="Wang X."/>
            <person name="Wang C.C."/>
            <person name="Yang T.C."/>
            <person name="Huo Q.B."/>
            <person name="Li W."/>
            <person name="Chen H.Y."/>
            <person name="Chen S.E."/>
            <person name="Zhou L.G."/>
            <person name="Ni X.B."/>
            <person name="Tian J.H."/>
            <person name="Sheng Y."/>
            <person name="Liu T."/>
            <person name="Pan Y.S."/>
            <person name="Xia L.Y."/>
            <person name="Li J."/>
            <person name="Zhao F."/>
            <person name="Cao W.C."/>
        </authorList>
    </citation>
    <scope>NUCLEOTIDE SEQUENCE [LARGE SCALE GENOMIC DNA]</scope>
    <source>
        <strain evidence="1">Iper-2018</strain>
    </source>
</reference>
<sequence length="103" mass="11822">MQNSEEEVRRRVEEIYDLIKDIRDPEKPQTLEELGVVTEDDIRVDVQEHYSRVSVTLVPTVPHCHLAAIIVSKQINDKERVAAAMENKNIRKMVDGCVSYEGC</sequence>
<gene>
    <name evidence="1" type="ORF">HPB47_011670</name>
</gene>
<keyword evidence="2" id="KW-1185">Reference proteome</keyword>
<accession>A0AC60NVN4</accession>
<evidence type="ECO:0000313" key="1">
    <source>
        <dbReference type="EMBL" id="KAG0411205.1"/>
    </source>
</evidence>
<organism evidence="1 2">
    <name type="scientific">Ixodes persulcatus</name>
    <name type="common">Taiga tick</name>
    <dbReference type="NCBI Taxonomy" id="34615"/>
    <lineage>
        <taxon>Eukaryota</taxon>
        <taxon>Metazoa</taxon>
        <taxon>Ecdysozoa</taxon>
        <taxon>Arthropoda</taxon>
        <taxon>Chelicerata</taxon>
        <taxon>Arachnida</taxon>
        <taxon>Acari</taxon>
        <taxon>Parasitiformes</taxon>
        <taxon>Ixodida</taxon>
        <taxon>Ixodoidea</taxon>
        <taxon>Ixodidae</taxon>
        <taxon>Ixodinae</taxon>
        <taxon>Ixodes</taxon>
    </lineage>
</organism>
<name>A0AC60NVN4_IXOPE</name>
<proteinExistence type="predicted"/>
<evidence type="ECO:0000313" key="2">
    <source>
        <dbReference type="Proteomes" id="UP000805193"/>
    </source>
</evidence>
<protein>
    <submittedName>
        <fullName evidence="1">Uncharacterized protein</fullName>
    </submittedName>
</protein>
<dbReference type="EMBL" id="JABSTQ010011452">
    <property type="protein sequence ID" value="KAG0411205.1"/>
    <property type="molecule type" value="Genomic_DNA"/>
</dbReference>
<dbReference type="Proteomes" id="UP000805193">
    <property type="component" value="Unassembled WGS sequence"/>
</dbReference>